<proteinExistence type="predicted"/>
<gene>
    <name evidence="4" type="ORF">TAE01_16750</name>
</gene>
<evidence type="ECO:0000313" key="4">
    <source>
        <dbReference type="EMBL" id="GEO29865.1"/>
    </source>
</evidence>
<feature type="transmembrane region" description="Helical" evidence="3">
    <location>
        <begin position="90"/>
        <end position="109"/>
    </location>
</feature>
<feature type="region of interest" description="Disordered" evidence="2">
    <location>
        <begin position="1"/>
        <end position="86"/>
    </location>
</feature>
<dbReference type="AlphaFoldDB" id="A0A512D078"/>
<evidence type="ECO:0000256" key="2">
    <source>
        <dbReference type="SAM" id="MobiDB-lite"/>
    </source>
</evidence>
<feature type="coiled-coil region" evidence="1">
    <location>
        <begin position="111"/>
        <end position="138"/>
    </location>
</feature>
<protein>
    <submittedName>
        <fullName evidence="4">Uncharacterized protein</fullName>
    </submittedName>
</protein>
<sequence>MSLPAVTVPTLTLPTKPGPTSPSSPTSPGSPAETVTTTTTATATATATSTETATVTQTETQTVTATPTPESALTSPPAPTSPSDDGGTTWWPWLLLALVAIGALAWLLLRRRRAQAEIQAWDERLAEAEREASWIEDSLTSQVISGSSSAEAQTIWTAAQPRLLEADATFHTLSTTAPDAARAERATDVRGLLRGLVEAVGADLAAPPGAGPDQFRARRAVVDSARRELRATLGPVDRPGPGAAGGSEAPTAER</sequence>
<keyword evidence="1" id="KW-0175">Coiled coil</keyword>
<organism evidence="4 5">
    <name type="scientific">Terrabacter aerolatus</name>
    <dbReference type="NCBI Taxonomy" id="422442"/>
    <lineage>
        <taxon>Bacteria</taxon>
        <taxon>Bacillati</taxon>
        <taxon>Actinomycetota</taxon>
        <taxon>Actinomycetes</taxon>
        <taxon>Micrococcales</taxon>
        <taxon>Intrasporangiaceae</taxon>
        <taxon>Terrabacter</taxon>
    </lineage>
</organism>
<evidence type="ECO:0000256" key="1">
    <source>
        <dbReference type="SAM" id="Coils"/>
    </source>
</evidence>
<keyword evidence="3" id="KW-0472">Membrane</keyword>
<evidence type="ECO:0000313" key="5">
    <source>
        <dbReference type="Proteomes" id="UP000321534"/>
    </source>
</evidence>
<name>A0A512D078_9MICO</name>
<feature type="compositionally biased region" description="Low complexity" evidence="2">
    <location>
        <begin position="23"/>
        <end position="75"/>
    </location>
</feature>
<keyword evidence="5" id="KW-1185">Reference proteome</keyword>
<feature type="region of interest" description="Disordered" evidence="2">
    <location>
        <begin position="226"/>
        <end position="254"/>
    </location>
</feature>
<feature type="compositionally biased region" description="Low complexity" evidence="2">
    <location>
        <begin position="1"/>
        <end position="15"/>
    </location>
</feature>
<keyword evidence="3" id="KW-1133">Transmembrane helix</keyword>
<keyword evidence="3" id="KW-0812">Transmembrane</keyword>
<evidence type="ECO:0000256" key="3">
    <source>
        <dbReference type="SAM" id="Phobius"/>
    </source>
</evidence>
<dbReference type="EMBL" id="BJYX01000007">
    <property type="protein sequence ID" value="GEO29865.1"/>
    <property type="molecule type" value="Genomic_DNA"/>
</dbReference>
<dbReference type="Proteomes" id="UP000321534">
    <property type="component" value="Unassembled WGS sequence"/>
</dbReference>
<reference evidence="4 5" key="1">
    <citation type="submission" date="2019-07" db="EMBL/GenBank/DDBJ databases">
        <title>Whole genome shotgun sequence of Terrabacter aerolatus NBRC 106305.</title>
        <authorList>
            <person name="Hosoyama A."/>
            <person name="Uohara A."/>
            <person name="Ohji S."/>
            <person name="Ichikawa N."/>
        </authorList>
    </citation>
    <scope>NUCLEOTIDE SEQUENCE [LARGE SCALE GENOMIC DNA]</scope>
    <source>
        <strain evidence="4 5">NBRC 106305</strain>
    </source>
</reference>
<comment type="caution">
    <text evidence="4">The sequence shown here is derived from an EMBL/GenBank/DDBJ whole genome shotgun (WGS) entry which is preliminary data.</text>
</comment>
<accession>A0A512D078</accession>